<dbReference type="EMBL" id="MRXX01000001">
    <property type="protein sequence ID" value="MBK4778765.1"/>
    <property type="molecule type" value="Genomic_DNA"/>
</dbReference>
<name>A0A9X0WMH2_9STRE</name>
<dbReference type="InterPro" id="IPR006047">
    <property type="entry name" value="GH13_cat_dom"/>
</dbReference>
<dbReference type="Pfam" id="PF00128">
    <property type="entry name" value="Alpha-amylase"/>
    <property type="match status" value="1"/>
</dbReference>
<evidence type="ECO:0000256" key="9">
    <source>
        <dbReference type="ARBA" id="ARBA00031076"/>
    </source>
</evidence>
<proteinExistence type="inferred from homology"/>
<dbReference type="GO" id="GO:0051060">
    <property type="term" value="F:pullulanase activity"/>
    <property type="evidence" value="ECO:0007669"/>
    <property type="project" value="UniProtKB-EC"/>
</dbReference>
<evidence type="ECO:0000259" key="10">
    <source>
        <dbReference type="SMART" id="SM00642"/>
    </source>
</evidence>
<sequence>MREYYVKIHFHRRKGNYFAYDLWQWQDYVEGKSVPFSKLDYFGVEGNLVFQSEVPLNRGHVLVKEANWSTKTRDFEIELLPEGLVREVWILDGDDTVYYSLQAAVTSHSYSHRQPHAYDMATHAKEFDAKWAYQGWLGYREEDGEFCFKLWAPTAKKVELLLYQSTEVDAPIWKTIPMTRGKQESSYHLENTQGVWILDFLGTLSGMAYQYRVHFEHQTQVTRDPYSIATTADGMRSAILSSADRQFDWKRSEGADQTPWRLANPCQAVIYEMHLRDLTMSPTSGVDESLRGTYLGACQTGTVNAQGDATAFDYIRQLGVNVVQLQPISDRFKQYDEEGRVTYNWGYDVQNYSAPETSFSTDPSNPKQTMKELKTMIQAYHEAGISVVMDVVYNHIYSTEHGPFQNTVPDYYYRMERDGRFQNGTGVGNETASEHEMYRKYMIDSLTHWVKEYQIDGFRFDLMGIHDVQTMQAVREAMDALDPRILLYGEGWDMGTGLAPENKAKKDNAAQLSRIGFFNDTERDAIKGAEVYGSIKRGFVSGKSTENIVARAALGSAELGNYLAPSQVLNYVEAHDNYNLYDLLQTLHPHEDKEGLVKRSELATAMNLLFQGMTFMQVGQEFMRTKLVPTGPEGELTHMDRERAMNSYNAPGFVNQVDWDFISQHPDSIAYIKRLIALKKELAVLSLETYDQIYRQVFIQSATDCSGLVIFELTGDKKYLVIFNASGLPYYLQNSNQLKLLAGNSRHKRPFYVENLTASIFEVADQAEKGK</sequence>
<dbReference type="SUPFAM" id="SSF81296">
    <property type="entry name" value="E set domains"/>
    <property type="match status" value="1"/>
</dbReference>
<evidence type="ECO:0000313" key="14">
    <source>
        <dbReference type="Proteomes" id="UP001138780"/>
    </source>
</evidence>
<dbReference type="InterPro" id="IPR004193">
    <property type="entry name" value="Glyco_hydro_13_N"/>
</dbReference>
<keyword evidence="4" id="KW-0106">Calcium</keyword>
<evidence type="ECO:0000313" key="11">
    <source>
        <dbReference type="EMBL" id="MBK4778765.1"/>
    </source>
</evidence>
<dbReference type="Gene3D" id="3.20.20.80">
    <property type="entry name" value="Glycosidases"/>
    <property type="match status" value="1"/>
</dbReference>
<dbReference type="RefSeq" id="WP_200771936.1">
    <property type="nucleotide sequence ID" value="NZ_CP072329.1"/>
</dbReference>
<dbReference type="CDD" id="cd02860">
    <property type="entry name" value="E_set_Pullulanase"/>
    <property type="match status" value="1"/>
</dbReference>
<dbReference type="CDD" id="cd10315">
    <property type="entry name" value="CBM41_pullulanase"/>
    <property type="match status" value="1"/>
</dbReference>
<keyword evidence="5 12" id="KW-0326">Glycosidase</keyword>
<protein>
    <recommendedName>
        <fullName evidence="7">pullulanase</fullName>
        <ecNumber evidence="7">3.2.1.41</ecNumber>
    </recommendedName>
    <alternativeName>
        <fullName evidence="8">Alpha-dextrin endo-1,6-alpha-glucosidase</fullName>
    </alternativeName>
    <alternativeName>
        <fullName evidence="9">Pullulan 6-glucanohydrolase</fullName>
    </alternativeName>
</protein>
<evidence type="ECO:0000256" key="7">
    <source>
        <dbReference type="ARBA" id="ARBA00024062"/>
    </source>
</evidence>
<dbReference type="Proteomes" id="UP001138780">
    <property type="component" value="Unassembled WGS sequence"/>
</dbReference>
<dbReference type="InterPro" id="IPR014756">
    <property type="entry name" value="Ig_E-set"/>
</dbReference>
<dbReference type="PANTHER" id="PTHR43002">
    <property type="entry name" value="GLYCOGEN DEBRANCHING ENZYME"/>
    <property type="match status" value="1"/>
</dbReference>
<dbReference type="Gene3D" id="2.60.40.10">
    <property type="entry name" value="Immunoglobulins"/>
    <property type="match status" value="1"/>
</dbReference>
<keyword evidence="13" id="KW-1185">Reference proteome</keyword>
<dbReference type="Pfam" id="PF02922">
    <property type="entry name" value="CBM_48"/>
    <property type="match status" value="1"/>
</dbReference>
<dbReference type="AlphaFoldDB" id="A0A9X0WMH2"/>
<evidence type="ECO:0000313" key="12">
    <source>
        <dbReference type="EMBL" id="QUB39757.1"/>
    </source>
</evidence>
<dbReference type="NCBIfam" id="TIGR02104">
    <property type="entry name" value="pulA_typeI"/>
    <property type="match status" value="1"/>
</dbReference>
<dbReference type="Proteomes" id="UP000676511">
    <property type="component" value="Chromosome"/>
</dbReference>
<dbReference type="Pfam" id="PF03714">
    <property type="entry name" value="PUD"/>
    <property type="match status" value="1"/>
</dbReference>
<comment type="similarity">
    <text evidence="1">Belongs to the glycosyl hydrolase 13 family.</text>
</comment>
<evidence type="ECO:0000256" key="6">
    <source>
        <dbReference type="ARBA" id="ARBA00023965"/>
    </source>
</evidence>
<evidence type="ECO:0000256" key="2">
    <source>
        <dbReference type="ARBA" id="ARBA00022729"/>
    </source>
</evidence>
<keyword evidence="3 12" id="KW-0378">Hydrolase</keyword>
<feature type="domain" description="Glycosyl hydrolase family 13 catalytic" evidence="10">
    <location>
        <begin position="292"/>
        <end position="643"/>
    </location>
</feature>
<gene>
    <name evidence="12" type="primary">pulA</name>
    <name evidence="11" type="ORF">BTU61_00875</name>
    <name evidence="12" type="ORF">J4854_04745</name>
</gene>
<reference evidence="11" key="1">
    <citation type="submission" date="2016-12" db="EMBL/GenBank/DDBJ databases">
        <title>Draft genome of Streptococcus lactarius CCUG 66490T type strain.</title>
        <authorList>
            <person name="Salva-Serra F."/>
            <person name="Engstrom-Jakobsson H."/>
            <person name="Thorell K."/>
            <person name="Gomila M."/>
            <person name="Gonzales-Siles L."/>
            <person name="Busquets A."/>
            <person name="Jaen-Luchoro D."/>
            <person name="Karlsson R."/>
            <person name="Kristiansson E."/>
            <person name="Moore E."/>
        </authorList>
    </citation>
    <scope>NUCLEOTIDE SEQUENCE</scope>
    <source>
        <strain evidence="11">CCUG 66490</strain>
    </source>
</reference>
<evidence type="ECO:0000256" key="8">
    <source>
        <dbReference type="ARBA" id="ARBA00029618"/>
    </source>
</evidence>
<dbReference type="InterPro" id="IPR013784">
    <property type="entry name" value="Carb-bd-like_fold"/>
</dbReference>
<evidence type="ECO:0000256" key="1">
    <source>
        <dbReference type="ARBA" id="ARBA00008061"/>
    </source>
</evidence>
<dbReference type="CDD" id="cd11341">
    <property type="entry name" value="AmyAc_Pullulanase_LD-like"/>
    <property type="match status" value="1"/>
</dbReference>
<dbReference type="InterPro" id="IPR011840">
    <property type="entry name" value="PulA_typeI"/>
</dbReference>
<dbReference type="EC" id="3.2.1.41" evidence="7"/>
<dbReference type="InterPro" id="IPR013783">
    <property type="entry name" value="Ig-like_fold"/>
</dbReference>
<dbReference type="EMBL" id="CP072329">
    <property type="protein sequence ID" value="QUB39757.1"/>
    <property type="molecule type" value="Genomic_DNA"/>
</dbReference>
<dbReference type="GO" id="GO:0005975">
    <property type="term" value="P:carbohydrate metabolic process"/>
    <property type="evidence" value="ECO:0007669"/>
    <property type="project" value="InterPro"/>
</dbReference>
<dbReference type="SUPFAM" id="SSF51445">
    <property type="entry name" value="(Trans)glycosidases"/>
    <property type="match status" value="1"/>
</dbReference>
<keyword evidence="2" id="KW-0732">Signal</keyword>
<reference evidence="12 13" key="2">
    <citation type="submission" date="2021-03" db="EMBL/GenBank/DDBJ databases">
        <title>Human Oral Microbial Genomes.</title>
        <authorList>
            <person name="Johnston C.D."/>
            <person name="Chen T."/>
            <person name="Dewhirst F.E."/>
        </authorList>
    </citation>
    <scope>NUCLEOTIDE SEQUENCE [LARGE SCALE GENOMIC DNA]</scope>
    <source>
        <strain evidence="12 13">CCUG 66490</strain>
    </source>
</reference>
<dbReference type="GO" id="GO:0030246">
    <property type="term" value="F:carbohydrate binding"/>
    <property type="evidence" value="ECO:0007669"/>
    <property type="project" value="InterPro"/>
</dbReference>
<evidence type="ECO:0000256" key="4">
    <source>
        <dbReference type="ARBA" id="ARBA00022837"/>
    </source>
</evidence>
<evidence type="ECO:0000256" key="5">
    <source>
        <dbReference type="ARBA" id="ARBA00023295"/>
    </source>
</evidence>
<comment type="catalytic activity">
    <reaction evidence="6">
        <text>Hydrolysis of (1-&gt;6)-alpha-D-glucosidic linkages in pullulan, amylopectin and glycogen, and in the alpha- and beta-limit dextrins of amylopectin and glycogen.</text>
        <dbReference type="EC" id="3.2.1.41"/>
    </reaction>
</comment>
<dbReference type="SMART" id="SM00642">
    <property type="entry name" value="Aamy"/>
    <property type="match status" value="1"/>
</dbReference>
<evidence type="ECO:0000256" key="3">
    <source>
        <dbReference type="ARBA" id="ARBA00022801"/>
    </source>
</evidence>
<dbReference type="InterPro" id="IPR017853">
    <property type="entry name" value="GH"/>
</dbReference>
<evidence type="ECO:0000313" key="13">
    <source>
        <dbReference type="Proteomes" id="UP000676511"/>
    </source>
</evidence>
<dbReference type="SUPFAM" id="SSF49452">
    <property type="entry name" value="Starch-binding domain-like"/>
    <property type="match status" value="1"/>
</dbReference>
<dbReference type="InterPro" id="IPR005323">
    <property type="entry name" value="CBM41_pullulanase"/>
</dbReference>
<organism evidence="11 14">
    <name type="scientific">Streptococcus lactarius</name>
    <dbReference type="NCBI Taxonomy" id="684066"/>
    <lineage>
        <taxon>Bacteria</taxon>
        <taxon>Bacillati</taxon>
        <taxon>Bacillota</taxon>
        <taxon>Bacilli</taxon>
        <taxon>Lactobacillales</taxon>
        <taxon>Streptococcaceae</taxon>
        <taxon>Streptococcus</taxon>
    </lineage>
</organism>
<accession>A0A9X0WMH2</accession>
<dbReference type="Gene3D" id="2.60.40.1110">
    <property type="match status" value="1"/>
</dbReference>